<feature type="region of interest" description="Disordered" evidence="1">
    <location>
        <begin position="76"/>
        <end position="114"/>
    </location>
</feature>
<keyword evidence="3" id="KW-1185">Reference proteome</keyword>
<name>A0ABN8PDX9_9CNID</name>
<gene>
    <name evidence="2" type="ORF">PEVE_00042254</name>
</gene>
<evidence type="ECO:0000256" key="1">
    <source>
        <dbReference type="SAM" id="MobiDB-lite"/>
    </source>
</evidence>
<dbReference type="EMBL" id="CALNXI010000823">
    <property type="protein sequence ID" value="CAH3141742.1"/>
    <property type="molecule type" value="Genomic_DNA"/>
</dbReference>
<dbReference type="Proteomes" id="UP001159427">
    <property type="component" value="Unassembled WGS sequence"/>
</dbReference>
<proteinExistence type="predicted"/>
<feature type="compositionally biased region" description="Basic and acidic residues" evidence="1">
    <location>
        <begin position="76"/>
        <end position="87"/>
    </location>
</feature>
<evidence type="ECO:0000313" key="2">
    <source>
        <dbReference type="EMBL" id="CAH3141742.1"/>
    </source>
</evidence>
<reference evidence="2 3" key="1">
    <citation type="submission" date="2022-05" db="EMBL/GenBank/DDBJ databases">
        <authorList>
            <consortium name="Genoscope - CEA"/>
            <person name="William W."/>
        </authorList>
    </citation>
    <scope>NUCLEOTIDE SEQUENCE [LARGE SCALE GENOMIC DNA]</scope>
</reference>
<sequence>MIDWNRVTTHNNPNEMWDFWKHLLGNVIDKDAPFTTKRVKNERSPWSTNELLPEIHKRDFLTKKATSTDDPSIWKQFKDARNKDNNSARKATRKYFSENLDANKSDPRKNLAIN</sequence>
<feature type="compositionally biased region" description="Basic and acidic residues" evidence="1">
    <location>
        <begin position="101"/>
        <end position="114"/>
    </location>
</feature>
<comment type="caution">
    <text evidence="2">The sequence shown here is derived from an EMBL/GenBank/DDBJ whole genome shotgun (WGS) entry which is preliminary data.</text>
</comment>
<protein>
    <submittedName>
        <fullName evidence="2">Uncharacterized protein</fullName>
    </submittedName>
</protein>
<organism evidence="2 3">
    <name type="scientific">Porites evermanni</name>
    <dbReference type="NCBI Taxonomy" id="104178"/>
    <lineage>
        <taxon>Eukaryota</taxon>
        <taxon>Metazoa</taxon>
        <taxon>Cnidaria</taxon>
        <taxon>Anthozoa</taxon>
        <taxon>Hexacorallia</taxon>
        <taxon>Scleractinia</taxon>
        <taxon>Fungiina</taxon>
        <taxon>Poritidae</taxon>
        <taxon>Porites</taxon>
    </lineage>
</organism>
<accession>A0ABN8PDX9</accession>
<evidence type="ECO:0000313" key="3">
    <source>
        <dbReference type="Proteomes" id="UP001159427"/>
    </source>
</evidence>